<name>A0AAW1X3N9_RUBAR</name>
<keyword evidence="1" id="KW-1133">Transmembrane helix</keyword>
<evidence type="ECO:0000256" key="1">
    <source>
        <dbReference type="SAM" id="Phobius"/>
    </source>
</evidence>
<protein>
    <submittedName>
        <fullName evidence="2">Uncharacterized protein</fullName>
    </submittedName>
</protein>
<sequence length="157" mass="17865">MIGFGAKNARACLLNNGVFDDFFKANSVISVFTFPHLATQAFWVSEIGTDSLQNSVVLATVSSWVQCSSSFFFFFFLWVLLCRFLELESEFSAFCWAWIRVYSRLAFEIVSGFAIVGKVCALLFFDGFLSHFFSTLSPAWLLRNKVEIDEKEILDLV</sequence>
<keyword evidence="1" id="KW-0472">Membrane</keyword>
<dbReference type="Proteomes" id="UP001457282">
    <property type="component" value="Unassembled WGS sequence"/>
</dbReference>
<proteinExistence type="predicted"/>
<feature type="transmembrane region" description="Helical" evidence="1">
    <location>
        <begin position="63"/>
        <end position="85"/>
    </location>
</feature>
<dbReference type="EMBL" id="JBEDUW010000005">
    <property type="protein sequence ID" value="KAK9930613.1"/>
    <property type="molecule type" value="Genomic_DNA"/>
</dbReference>
<keyword evidence="1" id="KW-0812">Transmembrane</keyword>
<evidence type="ECO:0000313" key="2">
    <source>
        <dbReference type="EMBL" id="KAK9930613.1"/>
    </source>
</evidence>
<accession>A0AAW1X3N9</accession>
<reference evidence="2 3" key="1">
    <citation type="journal article" date="2023" name="G3 (Bethesda)">
        <title>A chromosome-length genome assembly and annotation of blackberry (Rubus argutus, cv. 'Hillquist').</title>
        <authorList>
            <person name="Bruna T."/>
            <person name="Aryal R."/>
            <person name="Dudchenko O."/>
            <person name="Sargent D.J."/>
            <person name="Mead D."/>
            <person name="Buti M."/>
            <person name="Cavallini A."/>
            <person name="Hytonen T."/>
            <person name="Andres J."/>
            <person name="Pham M."/>
            <person name="Weisz D."/>
            <person name="Mascagni F."/>
            <person name="Usai G."/>
            <person name="Natali L."/>
            <person name="Bassil N."/>
            <person name="Fernandez G.E."/>
            <person name="Lomsadze A."/>
            <person name="Armour M."/>
            <person name="Olukolu B."/>
            <person name="Poorten T."/>
            <person name="Britton C."/>
            <person name="Davik J."/>
            <person name="Ashrafi H."/>
            <person name="Aiden E.L."/>
            <person name="Borodovsky M."/>
            <person name="Worthington M."/>
        </authorList>
    </citation>
    <scope>NUCLEOTIDE SEQUENCE [LARGE SCALE GENOMIC DNA]</scope>
    <source>
        <strain evidence="2">PI 553951</strain>
    </source>
</reference>
<gene>
    <name evidence="2" type="ORF">M0R45_027647</name>
</gene>
<keyword evidence="3" id="KW-1185">Reference proteome</keyword>
<comment type="caution">
    <text evidence="2">The sequence shown here is derived from an EMBL/GenBank/DDBJ whole genome shotgun (WGS) entry which is preliminary data.</text>
</comment>
<feature type="transmembrane region" description="Helical" evidence="1">
    <location>
        <begin position="105"/>
        <end position="125"/>
    </location>
</feature>
<dbReference type="AlphaFoldDB" id="A0AAW1X3N9"/>
<evidence type="ECO:0000313" key="3">
    <source>
        <dbReference type="Proteomes" id="UP001457282"/>
    </source>
</evidence>
<organism evidence="2 3">
    <name type="scientific">Rubus argutus</name>
    <name type="common">Southern blackberry</name>
    <dbReference type="NCBI Taxonomy" id="59490"/>
    <lineage>
        <taxon>Eukaryota</taxon>
        <taxon>Viridiplantae</taxon>
        <taxon>Streptophyta</taxon>
        <taxon>Embryophyta</taxon>
        <taxon>Tracheophyta</taxon>
        <taxon>Spermatophyta</taxon>
        <taxon>Magnoliopsida</taxon>
        <taxon>eudicotyledons</taxon>
        <taxon>Gunneridae</taxon>
        <taxon>Pentapetalae</taxon>
        <taxon>rosids</taxon>
        <taxon>fabids</taxon>
        <taxon>Rosales</taxon>
        <taxon>Rosaceae</taxon>
        <taxon>Rosoideae</taxon>
        <taxon>Rosoideae incertae sedis</taxon>
        <taxon>Rubus</taxon>
    </lineage>
</organism>